<comment type="caution">
    <text evidence="1">The sequence shown here is derived from an EMBL/GenBank/DDBJ whole genome shotgun (WGS) entry which is preliminary data.</text>
</comment>
<accession>A0A814W0J6</accession>
<sequence length="183" mass="21141">MTLETTMKQCTETISDIWNVIESHVGQPIRHDEKLWGSNLWDRTGLVEEGIIGDASLWTRQILLNRQTPALHTAFATILGTEKLLINQDRYGMFRPAKEHPERATMTNLHLDMNPWKYFTDKDNSYQIEVLTSLDYEDDDDWIVENNEPGCDTIGERHVQGLVNLADNLEEDGVQEKEFGEKH</sequence>
<evidence type="ECO:0000313" key="2">
    <source>
        <dbReference type="EMBL" id="CAF1465482.1"/>
    </source>
</evidence>
<dbReference type="AlphaFoldDB" id="A0A814W0J6"/>
<dbReference type="EMBL" id="CAJNOH010001255">
    <property type="protein sequence ID" value="CAF1195980.1"/>
    <property type="molecule type" value="Genomic_DNA"/>
</dbReference>
<evidence type="ECO:0000313" key="1">
    <source>
        <dbReference type="EMBL" id="CAF1195980.1"/>
    </source>
</evidence>
<keyword evidence="4" id="KW-1185">Reference proteome</keyword>
<dbReference type="EMBL" id="CAJNOL010002129">
    <property type="protein sequence ID" value="CAF1465482.1"/>
    <property type="molecule type" value="Genomic_DNA"/>
</dbReference>
<organism evidence="1 3">
    <name type="scientific">Rotaria sordida</name>
    <dbReference type="NCBI Taxonomy" id="392033"/>
    <lineage>
        <taxon>Eukaryota</taxon>
        <taxon>Metazoa</taxon>
        <taxon>Spiralia</taxon>
        <taxon>Gnathifera</taxon>
        <taxon>Rotifera</taxon>
        <taxon>Eurotatoria</taxon>
        <taxon>Bdelloidea</taxon>
        <taxon>Philodinida</taxon>
        <taxon>Philodinidae</taxon>
        <taxon>Rotaria</taxon>
    </lineage>
</organism>
<evidence type="ECO:0000313" key="4">
    <source>
        <dbReference type="Proteomes" id="UP000663870"/>
    </source>
</evidence>
<name>A0A814W0J6_9BILA</name>
<dbReference type="Proteomes" id="UP000663870">
    <property type="component" value="Unassembled WGS sequence"/>
</dbReference>
<gene>
    <name evidence="2" type="ORF">JXQ802_LOCUS38422</name>
    <name evidence="1" type="ORF">PYM288_LOCUS24607</name>
</gene>
<protein>
    <submittedName>
        <fullName evidence="1">Uncharacterized protein</fullName>
    </submittedName>
</protein>
<proteinExistence type="predicted"/>
<dbReference type="PANTHER" id="PTHR31630:SF6">
    <property type="entry name" value="PHYTANOYL-COA DIOXYGENASE-RELATED"/>
    <property type="match status" value="1"/>
</dbReference>
<reference evidence="1" key="1">
    <citation type="submission" date="2021-02" db="EMBL/GenBank/DDBJ databases">
        <authorList>
            <person name="Nowell W R."/>
        </authorList>
    </citation>
    <scope>NUCLEOTIDE SEQUENCE</scope>
</reference>
<evidence type="ECO:0000313" key="3">
    <source>
        <dbReference type="Proteomes" id="UP000663854"/>
    </source>
</evidence>
<dbReference type="Proteomes" id="UP000663854">
    <property type="component" value="Unassembled WGS sequence"/>
</dbReference>
<dbReference type="PANTHER" id="PTHR31630">
    <property type="entry name" value="PHYTANOYL-COA DIOXYGENASE-RELATED-RELATED"/>
    <property type="match status" value="1"/>
</dbReference>